<sequence>MAATIPFWQRKRLTEMTPKEWESLCDGCGKCCLTKLEDEDTGEVWYTDLACQYMDGDSCQCTVYGERQHKEPDCIVLSPENLQDFHWLPSTCAYRLLSEGRPLPDWHPLITGDPSSVHEAQISMRQRTVPNSQVAEDDWEEHIIHWVI</sequence>
<reference evidence="2 4" key="1">
    <citation type="submission" date="2017-07" db="EMBL/GenBank/DDBJ databases">
        <title>Tamlnaduibacter salinus (Mi-7) genome sequencing.</title>
        <authorList>
            <person name="Verma A."/>
            <person name="Krishnamurthi S."/>
        </authorList>
    </citation>
    <scope>NUCLEOTIDE SEQUENCE [LARGE SCALE GENOMIC DNA]</scope>
    <source>
        <strain evidence="2 4">Mi-7</strain>
    </source>
</reference>
<keyword evidence="4" id="KW-1185">Reference proteome</keyword>
<dbReference type="NCBIfam" id="NF003501">
    <property type="entry name" value="PRK05170.1-5"/>
    <property type="match status" value="1"/>
</dbReference>
<dbReference type="InterPro" id="IPR005358">
    <property type="entry name" value="Puta_zinc/iron-chelating_dom"/>
</dbReference>
<evidence type="ECO:0000313" key="2">
    <source>
        <dbReference type="EMBL" id="PAV27019.1"/>
    </source>
</evidence>
<evidence type="ECO:0000313" key="5">
    <source>
        <dbReference type="Proteomes" id="UP000245887"/>
    </source>
</evidence>
<comment type="caution">
    <text evidence="2">The sequence shown here is derived from an EMBL/GenBank/DDBJ whole genome shotgun (WGS) entry which is preliminary data.</text>
</comment>
<reference evidence="3 5" key="2">
    <citation type="submission" date="2018-04" db="EMBL/GenBank/DDBJ databases">
        <title>Genomic Encyclopedia of Type Strains, Phase IV (KMG-IV): sequencing the most valuable type-strain genomes for metagenomic binning, comparative biology and taxonomic classification.</title>
        <authorList>
            <person name="Goeker M."/>
        </authorList>
    </citation>
    <scope>NUCLEOTIDE SEQUENCE [LARGE SCALE GENOMIC DNA]</scope>
    <source>
        <strain evidence="3 5">DSM 28688</strain>
    </source>
</reference>
<dbReference type="OrthoDB" id="9786855at2"/>
<evidence type="ECO:0000313" key="3">
    <source>
        <dbReference type="EMBL" id="PVY78291.1"/>
    </source>
</evidence>
<dbReference type="Proteomes" id="UP000245887">
    <property type="component" value="Unassembled WGS sequence"/>
</dbReference>
<comment type="similarity">
    <text evidence="1">Belongs to the UPF0260 family.</text>
</comment>
<dbReference type="PIRSF" id="PIRSF006173">
    <property type="entry name" value="UCP006173"/>
    <property type="match status" value="1"/>
</dbReference>
<dbReference type="RefSeq" id="WP_095609882.1">
    <property type="nucleotide sequence ID" value="NZ_NMPM01000010.1"/>
</dbReference>
<dbReference type="Proteomes" id="UP000218332">
    <property type="component" value="Unassembled WGS sequence"/>
</dbReference>
<gene>
    <name evidence="3" type="ORF">C8D92_102331</name>
    <name evidence="2" type="ORF">CF392_02455</name>
</gene>
<dbReference type="PANTHER" id="PTHR37421:SF1">
    <property type="entry name" value="UPF0260 PROTEIN YCGN"/>
    <property type="match status" value="1"/>
</dbReference>
<dbReference type="Pfam" id="PF03692">
    <property type="entry name" value="CxxCxxCC"/>
    <property type="match status" value="1"/>
</dbReference>
<accession>A0A2A2I5L6</accession>
<proteinExistence type="inferred from homology"/>
<dbReference type="PANTHER" id="PTHR37421">
    <property type="entry name" value="UPF0260 PROTEIN YCGN"/>
    <property type="match status" value="1"/>
</dbReference>
<dbReference type="NCBIfam" id="NF003507">
    <property type="entry name" value="PRK05170.2-5"/>
    <property type="match status" value="1"/>
</dbReference>
<evidence type="ECO:0000313" key="4">
    <source>
        <dbReference type="Proteomes" id="UP000218332"/>
    </source>
</evidence>
<dbReference type="AlphaFoldDB" id="A0A2A2I5L6"/>
<dbReference type="HAMAP" id="MF_00676">
    <property type="entry name" value="UPF0260"/>
    <property type="match status" value="1"/>
</dbReference>
<dbReference type="EMBL" id="QEKQ01000002">
    <property type="protein sequence ID" value="PVY78291.1"/>
    <property type="molecule type" value="Genomic_DNA"/>
</dbReference>
<dbReference type="InterPro" id="IPR008228">
    <property type="entry name" value="UCP006173"/>
</dbReference>
<name>A0A2A2I5L6_9GAMM</name>
<protein>
    <recommendedName>
        <fullName evidence="1">UPF0260 protein C8D92_102331</fullName>
    </recommendedName>
</protein>
<organism evidence="2 4">
    <name type="scientific">Tamilnaduibacter salinus</name>
    <dbReference type="NCBI Taxonomy" id="1484056"/>
    <lineage>
        <taxon>Bacteria</taxon>
        <taxon>Pseudomonadati</taxon>
        <taxon>Pseudomonadota</taxon>
        <taxon>Gammaproteobacteria</taxon>
        <taxon>Pseudomonadales</taxon>
        <taxon>Marinobacteraceae</taxon>
        <taxon>Tamilnaduibacter</taxon>
    </lineage>
</organism>
<dbReference type="EMBL" id="NMPM01000010">
    <property type="protein sequence ID" value="PAV27019.1"/>
    <property type="molecule type" value="Genomic_DNA"/>
</dbReference>
<evidence type="ECO:0000256" key="1">
    <source>
        <dbReference type="HAMAP-Rule" id="MF_00676"/>
    </source>
</evidence>